<keyword evidence="2" id="KW-0732">Signal</keyword>
<dbReference type="InterPro" id="IPR026341">
    <property type="entry name" value="T9SS_type_B"/>
</dbReference>
<comment type="similarity">
    <text evidence="1">Belongs to the intimin/invasin family.</text>
</comment>
<feature type="domain" description="Big-1" evidence="3">
    <location>
        <begin position="2023"/>
        <end position="2115"/>
    </location>
</feature>
<evidence type="ECO:0000256" key="1">
    <source>
        <dbReference type="ARBA" id="ARBA00010116"/>
    </source>
</evidence>
<dbReference type="InterPro" id="IPR008964">
    <property type="entry name" value="Invasin/intimin_cell_adhesion"/>
</dbReference>
<protein>
    <submittedName>
        <fullName evidence="4">Gliding motility-associated C-terminal domain-containing protein</fullName>
    </submittedName>
</protein>
<comment type="caution">
    <text evidence="4">The sequence shown here is derived from an EMBL/GenBank/DDBJ whole genome shotgun (WGS) entry which is preliminary data.</text>
</comment>
<dbReference type="Gene3D" id="2.60.40.10">
    <property type="entry name" value="Immunoglobulins"/>
    <property type="match status" value="11"/>
</dbReference>
<dbReference type="NCBIfam" id="TIGR04131">
    <property type="entry name" value="Bac_Flav_CTERM"/>
    <property type="match status" value="1"/>
</dbReference>
<keyword evidence="5" id="KW-1185">Reference proteome</keyword>
<proteinExistence type="inferred from homology"/>
<feature type="domain" description="Big-1" evidence="3">
    <location>
        <begin position="1925"/>
        <end position="2015"/>
    </location>
</feature>
<evidence type="ECO:0000259" key="3">
    <source>
        <dbReference type="PROSITE" id="PS51127"/>
    </source>
</evidence>
<dbReference type="Gene3D" id="2.60.40.2700">
    <property type="match status" value="1"/>
</dbReference>
<evidence type="ECO:0000313" key="4">
    <source>
        <dbReference type="EMBL" id="MBW7468167.1"/>
    </source>
</evidence>
<dbReference type="Pfam" id="PF17963">
    <property type="entry name" value="Big_9"/>
    <property type="match status" value="1"/>
</dbReference>
<dbReference type="PROSITE" id="PS51127">
    <property type="entry name" value="BIG1"/>
    <property type="match status" value="3"/>
</dbReference>
<dbReference type="InterPro" id="IPR013783">
    <property type="entry name" value="Ig-like_fold"/>
</dbReference>
<feature type="signal peptide" evidence="2">
    <location>
        <begin position="1"/>
        <end position="19"/>
    </location>
</feature>
<dbReference type="InterPro" id="IPR015217">
    <property type="entry name" value="Invasin_dom_3"/>
</dbReference>
<dbReference type="EMBL" id="JAHYXK010000011">
    <property type="protein sequence ID" value="MBW7468167.1"/>
    <property type="molecule type" value="Genomic_DNA"/>
</dbReference>
<dbReference type="SMART" id="SM00634">
    <property type="entry name" value="BID_1"/>
    <property type="match status" value="3"/>
</dbReference>
<accession>A0ABS7CWG1</accession>
<feature type="domain" description="Big-1" evidence="3">
    <location>
        <begin position="1128"/>
        <end position="1220"/>
    </location>
</feature>
<dbReference type="Pfam" id="PF09134">
    <property type="entry name" value="Invasin_D3"/>
    <property type="match status" value="8"/>
</dbReference>
<dbReference type="SUPFAM" id="SSF49373">
    <property type="entry name" value="Invasin/intimin cell-adhesion fragments"/>
    <property type="match status" value="7"/>
</dbReference>
<feature type="chain" id="PRO_5046189886" evidence="2">
    <location>
        <begin position="20"/>
        <end position="2309"/>
    </location>
</feature>
<organism evidence="4 5">
    <name type="scientific">Pontibacter aydingkolensis</name>
    <dbReference type="NCBI Taxonomy" id="1911536"/>
    <lineage>
        <taxon>Bacteria</taxon>
        <taxon>Pseudomonadati</taxon>
        <taxon>Bacteroidota</taxon>
        <taxon>Cytophagia</taxon>
        <taxon>Cytophagales</taxon>
        <taxon>Hymenobacteraceae</taxon>
        <taxon>Pontibacter</taxon>
    </lineage>
</organism>
<dbReference type="Proteomes" id="UP000813018">
    <property type="component" value="Unassembled WGS sequence"/>
</dbReference>
<sequence length="2309" mass="236919">MKKLYFLSFLLLCSFLSFGQTKGLIYKPASTAEGRAILDPNKDGYTSKTTAGFKTNDRGNGESEISYKNIPILENEPIQDPLRGPGCGFTDMVDSGVGDPVMFYFDGTNFLVRFRLNKTSPNSKGYSVLIDTDQKFGFSGPNADPNAVAGNPGFEMEMVLMSNHGVALYNINGTTTPTLIVKKDYESHTQKSIAFTQECGDPDYFYDFYMPWSEFGLPVDTKLRMVALTVMNPHPSMGNNAKSDVGGVDDRKYGGNYDKLFDDFIRNYNPTSPQDNNSGISGRTLCPSVDAGVTVTSTSITGTSTEAAGTAITVYKNGVAYGTKAYVTASNTWSLSVAGLAEGDVITASAKATNKEESESNCSGVLVGQVCTRPAAPTLSGSNGNSNKYVTITVATSGTLNLYLGSQSLVTNFNAVAGTTYYFCPSAGIVTQQNGCNGGNNLAAGVYRVTLTVGGCTSNSSFLCVNTSTNSATPTVDIPITTASRFITGTAIANAQVILKINGAEKVRLTASATGTWSVPASSLGLASGNTITAYALEDGKCQSAETAAITVTQPVTFVPSITGTYCGTSTTITGTSAEAAGTTIKLFLNGSTTALATTTTGANGNWSITGVSVAPGATLTAKATAVGKTESLASSAIAVKAISSNAGITINSTTDPVTSEKYIMEDATSISGTAPGGSGIISLYLDEMFIGSGTLNGGNWTVSKASFPNDFYLFAGAKLTATFTAVGGCESDFTVPTVAIRCAPPADRTVTPNATVECTGAMPQVTVNASEASLIYQLYNGATPISSSVLGNGGNIVLQTSTPLTATAANTLVNLKVVASKIPYVAGVNCDTEMSQKVVVTVNPVIENNTISLPSGGGSYCGPANVGAITGSTPTGGDGSYAYQWQNNASGTWADISGATGKNYSPGLVSTTTSYRRKVFSAACSNEDASASVEVKILATVANNVTYNGQTSFCGSGTPTQILGNTDAAFISYQWQSSQDGTTFGNIANATEASYTLGNLTQTTTFRRVVNNGTCESYSSVITITITPAVSNNTITAPATVILCAAGNVSEIVGSAPTGGVNTYTFKWQQSTDNGITFSDISPAVTTQNYTPGTVSSTTYFRRIVTSGPCTDSESNVVKITVVSVAKTTITTDETTLAANGTSSTTIRVQLKDAFDTIVNTDACTLNLTTDKGTITNRVYAGNGAYTATLTAGTTSGIANVTGNINSAAISDNAEVTLEPALKLAATTITASPSSLYADGTSTSVATVAFKDYAGNAILVDATKVEVLLDGVVVTATDKGNGEFTVIVPARSAAASVVVTAKYNGVSTGAQATVDFVPVPVVVPNPSLTVSTVTAAPTQINADGMSTSLASVQFKGADGSAMIVDPTKVQLFFDGVSVVITDKGNGLYEGTVPARTIAAVVSVTAKYDGASLSSTASVSFVPAVNLAATLITASPVTVNADGTSTSTVTVTFKDYAGNLIAVDPANVGILLNNVAATFTAGATGVFTATVPARTTAAVINATATYNSSALSGNATVTFVPVVNLTATVVSASPVTVDANGTSTSTAKVEFKDYAGNAIAVDEAKVQLLLDNVAATVLAKGTGVYEAIIPARTISQMVTVTAKYDNIQVTDNATVTFVPAINLAATEVTALPGTVNADGVSTSVAQLTFKDYAGNSIEVDASKVEILLGGVSVTVNAGATGVFTATVPARTTAATVTVTAKYNNAAVGGSATVNFVPALNFAATSVTASPATVNADGTSTSTATVTFRDYAGNTIAIDPAKLGVYFNGSSVTFTSGTTGVYTALVPARTTAEAVEITAKYDGAAIREKATVTFIPVLNLAATVVKATPLSVNADGVSTSIARVEFRDFAGNAISVDVAKVGLFADNALLTGLQGKGNGVFEAEIPARTVAAIVEITARYDGTTVADKAHVEFVLVVQNPVLSLQLSTVTANPTTVVANGVSASLITVQLKDTNGNNFTTTEAVSITSNFGTIAAYTNNGNGNYTATIASAVVGTATITAQVGTSELVAKPVVNFVIGSANGATSTIVASVPSIPADGVSSSLITVTLYDAQNRRITTGGNNVALTTTRGTLGTVTDNNNGTYTATLTASTTAGIAVVSGTVNGSAISSTASVTFTALPVANRAPVAANDAYTVNNHEKLTGNVLLNDTDPDGNQLVVKTALIRQPLFGTVIMQANGSFTYTPNKGYAGEDSFTYEVCDTGNPSLCAQATVTIQVKQGLVFIPEGFSPDGDGENDTFVIYGAEQYKVSLKIFNRWGDVVYENKIYKNDWNGAANAGLVIGDKLPDGTYFYIVDLNNGEKPRTHSLIIKRK</sequence>
<dbReference type="Pfam" id="PF13585">
    <property type="entry name" value="CHU_C"/>
    <property type="match status" value="1"/>
</dbReference>
<name>A0ABS7CWG1_9BACT</name>
<evidence type="ECO:0000313" key="5">
    <source>
        <dbReference type="Proteomes" id="UP000813018"/>
    </source>
</evidence>
<reference evidence="4 5" key="1">
    <citation type="journal article" date="2016" name="Int. J. Syst. Evol. Microbiol.">
        <title>Pontibacter aydingkolensis sp. nov., isolated from soil of a salt lake.</title>
        <authorList>
            <person name="Osman G."/>
            <person name="Zhang T."/>
            <person name="Lou K."/>
            <person name="Gao Y."/>
            <person name="Chang W."/>
            <person name="Lin Q."/>
            <person name="Yang H.M."/>
            <person name="Huo X.D."/>
            <person name="Wang N."/>
        </authorList>
    </citation>
    <scope>NUCLEOTIDE SEQUENCE [LARGE SCALE GENOMIC DNA]</scope>
    <source>
        <strain evidence="4 5">KACC 19255</strain>
    </source>
</reference>
<dbReference type="RefSeq" id="WP_219878042.1">
    <property type="nucleotide sequence ID" value="NZ_JAHYXK010000011.1"/>
</dbReference>
<dbReference type="InterPro" id="IPR003344">
    <property type="entry name" value="Big_1_dom"/>
</dbReference>
<evidence type="ECO:0000256" key="2">
    <source>
        <dbReference type="SAM" id="SignalP"/>
    </source>
</evidence>
<gene>
    <name evidence="4" type="ORF">K0O23_13915</name>
</gene>